<proteinExistence type="predicted"/>
<name>A0A8S5PPX1_9CAUD</name>
<accession>A0A8S5PPX1</accession>
<dbReference type="EMBL" id="BK015472">
    <property type="protein sequence ID" value="DAE08547.1"/>
    <property type="molecule type" value="Genomic_DNA"/>
</dbReference>
<reference evidence="1" key="1">
    <citation type="journal article" date="2021" name="Proc. Natl. Acad. Sci. U.S.A.">
        <title>A Catalog of Tens of Thousands of Viruses from Human Metagenomes Reveals Hidden Associations with Chronic Diseases.</title>
        <authorList>
            <person name="Tisza M.J."/>
            <person name="Buck C.B."/>
        </authorList>
    </citation>
    <scope>NUCLEOTIDE SEQUENCE</scope>
    <source>
        <strain evidence="1">CtwwN25</strain>
    </source>
</reference>
<evidence type="ECO:0000313" key="1">
    <source>
        <dbReference type="EMBL" id="DAE08547.1"/>
    </source>
</evidence>
<protein>
    <submittedName>
        <fullName evidence="1">Uncharacterized protein</fullName>
    </submittedName>
</protein>
<sequence length="35" mass="4275">MSKSFLQRINFLWRFLYIKQVSKRLILFGLCKPSL</sequence>
<organism evidence="1">
    <name type="scientific">Myoviridae sp. ctwwN25</name>
    <dbReference type="NCBI Taxonomy" id="2825209"/>
    <lineage>
        <taxon>Viruses</taxon>
        <taxon>Duplodnaviria</taxon>
        <taxon>Heunggongvirae</taxon>
        <taxon>Uroviricota</taxon>
        <taxon>Caudoviricetes</taxon>
    </lineage>
</organism>